<accession>A0A3P5XQN4</accession>
<gene>
    <name evidence="2" type="ORF">XINFAN_02491</name>
</gene>
<feature type="transmembrane region" description="Helical" evidence="1">
    <location>
        <begin position="179"/>
        <end position="197"/>
    </location>
</feature>
<reference evidence="2 3" key="1">
    <citation type="submission" date="2018-11" db="EMBL/GenBank/DDBJ databases">
        <authorList>
            <person name="Criscuolo A."/>
        </authorList>
    </citation>
    <scope>NUCLEOTIDE SEQUENCE [LARGE SCALE GENOMIC DNA]</scope>
    <source>
        <strain evidence="2">ACIP111625</strain>
    </source>
</reference>
<dbReference type="GO" id="GO:0004497">
    <property type="term" value="F:monooxygenase activity"/>
    <property type="evidence" value="ECO:0007669"/>
    <property type="project" value="UniProtKB-KW"/>
</dbReference>
<dbReference type="RefSeq" id="WP_124087236.1">
    <property type="nucleotide sequence ID" value="NZ_UXAW01000075.1"/>
</dbReference>
<evidence type="ECO:0000313" key="3">
    <source>
        <dbReference type="Proteomes" id="UP000277498"/>
    </source>
</evidence>
<dbReference type="AlphaFoldDB" id="A0A3P5XQN4"/>
<dbReference type="Pfam" id="PF05145">
    <property type="entry name" value="AbrB"/>
    <property type="match status" value="1"/>
</dbReference>
<keyword evidence="3" id="KW-1185">Reference proteome</keyword>
<dbReference type="EMBL" id="UXAW01000075">
    <property type="protein sequence ID" value="VDC30229.1"/>
    <property type="molecule type" value="Genomic_DNA"/>
</dbReference>
<name>A0A3P5XQN4_9RHOB</name>
<keyword evidence="1" id="KW-1133">Transmembrane helix</keyword>
<dbReference type="GO" id="GO:0010468">
    <property type="term" value="P:regulation of gene expression"/>
    <property type="evidence" value="ECO:0007669"/>
    <property type="project" value="InterPro"/>
</dbReference>
<dbReference type="GO" id="GO:0016020">
    <property type="term" value="C:membrane"/>
    <property type="evidence" value="ECO:0007669"/>
    <property type="project" value="InterPro"/>
</dbReference>
<dbReference type="NCBIfam" id="TIGR03082">
    <property type="entry name" value="Gneg_AbrB_dup"/>
    <property type="match status" value="2"/>
</dbReference>
<sequence>MRRFLHYALGLLLGMGGGFLFWALGLPLPWMLGALFATMAASIGGLPVLGPGRARPMVVAVIGVLLGSRFAPEVLEHAWAWIGTLGILIVYLLVVGLISVPWYRFAGGYDWRTAFFAGMPGGLAEMIELAEAKGGRPEPVILAHSLRIVVTIALIAVWFRLVLGHEVGSAAALSGGPLAWQEAVLLLAAAVFGSLLGKALRWPAPTFLGPLALSAGLHLTGVSESAPPAVLVNAAQVILGTVLGCRFRGVPLAALRRAGALSLGSTVLVLGTAVVFGQIMYLTTGTDPQQALLAMAPGGLTEMGLIALAIHADVAFVALHHVVRILVVIVAAPLVFTLIERRGSGQRGG</sequence>
<dbReference type="InterPro" id="IPR007820">
    <property type="entry name" value="AbrB_fam"/>
</dbReference>
<evidence type="ECO:0000256" key="1">
    <source>
        <dbReference type="SAM" id="Phobius"/>
    </source>
</evidence>
<dbReference type="InterPro" id="IPR017516">
    <property type="entry name" value="AbrB_dup"/>
</dbReference>
<feature type="transmembrane region" description="Helical" evidence="1">
    <location>
        <begin position="291"/>
        <end position="310"/>
    </location>
</feature>
<dbReference type="PIRSF" id="PIRSF038991">
    <property type="entry name" value="Protein_AbrB"/>
    <property type="match status" value="1"/>
</dbReference>
<organism evidence="2 3">
    <name type="scientific">Pseudogemmobacter humi</name>
    <dbReference type="NCBI Taxonomy" id="2483812"/>
    <lineage>
        <taxon>Bacteria</taxon>
        <taxon>Pseudomonadati</taxon>
        <taxon>Pseudomonadota</taxon>
        <taxon>Alphaproteobacteria</taxon>
        <taxon>Rhodobacterales</taxon>
        <taxon>Paracoccaceae</taxon>
        <taxon>Pseudogemmobacter</taxon>
    </lineage>
</organism>
<dbReference type="OrthoDB" id="7157734at2"/>
<keyword evidence="1" id="KW-0812">Transmembrane</keyword>
<feature type="transmembrane region" description="Helical" evidence="1">
    <location>
        <begin position="259"/>
        <end position="279"/>
    </location>
</feature>
<dbReference type="PANTHER" id="PTHR38457:SF1">
    <property type="entry name" value="REGULATOR ABRB-RELATED"/>
    <property type="match status" value="1"/>
</dbReference>
<feature type="transmembrane region" description="Helical" evidence="1">
    <location>
        <begin position="322"/>
        <end position="339"/>
    </location>
</feature>
<protein>
    <submittedName>
        <fullName evidence="2">Ammonia monooxygenase</fullName>
    </submittedName>
</protein>
<proteinExistence type="predicted"/>
<feature type="transmembrane region" description="Helical" evidence="1">
    <location>
        <begin position="229"/>
        <end position="247"/>
    </location>
</feature>
<keyword evidence="1" id="KW-0472">Membrane</keyword>
<feature type="transmembrane region" description="Helical" evidence="1">
    <location>
        <begin position="78"/>
        <end position="103"/>
    </location>
</feature>
<feature type="transmembrane region" description="Helical" evidence="1">
    <location>
        <begin position="30"/>
        <end position="49"/>
    </location>
</feature>
<keyword evidence="2" id="KW-0503">Monooxygenase</keyword>
<feature type="transmembrane region" description="Helical" evidence="1">
    <location>
        <begin position="140"/>
        <end position="159"/>
    </location>
</feature>
<keyword evidence="2" id="KW-0560">Oxidoreductase</keyword>
<dbReference type="Proteomes" id="UP000277498">
    <property type="component" value="Unassembled WGS sequence"/>
</dbReference>
<feature type="transmembrane region" description="Helical" evidence="1">
    <location>
        <begin position="7"/>
        <end position="24"/>
    </location>
</feature>
<evidence type="ECO:0000313" key="2">
    <source>
        <dbReference type="EMBL" id="VDC30229.1"/>
    </source>
</evidence>
<dbReference type="PANTHER" id="PTHR38457">
    <property type="entry name" value="REGULATOR ABRB-RELATED"/>
    <property type="match status" value="1"/>
</dbReference>